<dbReference type="Gene3D" id="3.30.1060.10">
    <property type="entry name" value="Peptide methionine sulphoxide reductase MsrA"/>
    <property type="match status" value="1"/>
</dbReference>
<evidence type="ECO:0000313" key="7">
    <source>
        <dbReference type="Proteomes" id="UP000295066"/>
    </source>
</evidence>
<dbReference type="EC" id="1.8.4.11" evidence="1"/>
<dbReference type="InterPro" id="IPR002569">
    <property type="entry name" value="Met_Sox_Rdtase_MsrA_dom"/>
</dbReference>
<evidence type="ECO:0000256" key="2">
    <source>
        <dbReference type="ARBA" id="ARBA00023002"/>
    </source>
</evidence>
<keyword evidence="2" id="KW-0560">Oxidoreductase</keyword>
<protein>
    <recommendedName>
        <fullName evidence="1">peptide-methionine (S)-S-oxide reductase</fullName>
        <ecNumber evidence="1">1.8.4.11</ecNumber>
    </recommendedName>
</protein>
<evidence type="ECO:0000259" key="5">
    <source>
        <dbReference type="Pfam" id="PF01625"/>
    </source>
</evidence>
<gene>
    <name evidence="6" type="ORF">C8D99_10564</name>
</gene>
<evidence type="ECO:0000256" key="3">
    <source>
        <dbReference type="ARBA" id="ARBA00047806"/>
    </source>
</evidence>
<dbReference type="GO" id="GO:0008113">
    <property type="term" value="F:peptide-methionine (S)-S-oxide reductase activity"/>
    <property type="evidence" value="ECO:0007669"/>
    <property type="project" value="UniProtKB-EC"/>
</dbReference>
<dbReference type="PANTHER" id="PTHR43774">
    <property type="entry name" value="PEPTIDE METHIONINE SULFOXIDE REDUCTASE"/>
    <property type="match status" value="1"/>
</dbReference>
<keyword evidence="7" id="KW-1185">Reference proteome</keyword>
<dbReference type="InterPro" id="IPR036509">
    <property type="entry name" value="Met_Sox_Rdtase_MsrA_sf"/>
</dbReference>
<comment type="catalytic activity">
    <reaction evidence="4">
        <text>[thioredoxin]-disulfide + L-methionine + H2O = L-methionine (S)-S-oxide + [thioredoxin]-dithiol</text>
        <dbReference type="Rhea" id="RHEA:19993"/>
        <dbReference type="Rhea" id="RHEA-COMP:10698"/>
        <dbReference type="Rhea" id="RHEA-COMP:10700"/>
        <dbReference type="ChEBI" id="CHEBI:15377"/>
        <dbReference type="ChEBI" id="CHEBI:29950"/>
        <dbReference type="ChEBI" id="CHEBI:50058"/>
        <dbReference type="ChEBI" id="CHEBI:57844"/>
        <dbReference type="ChEBI" id="CHEBI:58772"/>
        <dbReference type="EC" id="1.8.4.11"/>
    </reaction>
</comment>
<dbReference type="Proteomes" id="UP000295066">
    <property type="component" value="Unassembled WGS sequence"/>
</dbReference>
<evidence type="ECO:0000256" key="1">
    <source>
        <dbReference type="ARBA" id="ARBA00012502"/>
    </source>
</evidence>
<dbReference type="AlphaFoldDB" id="A0A4V3HGK2"/>
<dbReference type="Pfam" id="PF01625">
    <property type="entry name" value="PMSR"/>
    <property type="match status" value="1"/>
</dbReference>
<feature type="domain" description="Peptide methionine sulphoxide reductase MsrA" evidence="5">
    <location>
        <begin position="2"/>
        <end position="110"/>
    </location>
</feature>
<proteinExistence type="predicted"/>
<dbReference type="SUPFAM" id="SSF55068">
    <property type="entry name" value="Peptide methionine sulfoxide reductase"/>
    <property type="match status" value="1"/>
</dbReference>
<evidence type="ECO:0000256" key="4">
    <source>
        <dbReference type="ARBA" id="ARBA00048782"/>
    </source>
</evidence>
<dbReference type="EMBL" id="SORI01000005">
    <property type="protein sequence ID" value="TDY61651.1"/>
    <property type="molecule type" value="Genomic_DNA"/>
</dbReference>
<reference evidence="6 7" key="1">
    <citation type="submission" date="2019-03" db="EMBL/GenBank/DDBJ databases">
        <title>Genomic Encyclopedia of Type Strains, Phase IV (KMG-IV): sequencing the most valuable type-strain genomes for metagenomic binning, comparative biology and taxonomic classification.</title>
        <authorList>
            <person name="Goeker M."/>
        </authorList>
    </citation>
    <scope>NUCLEOTIDE SEQUENCE [LARGE SCALE GENOMIC DNA]</scope>
    <source>
        <strain evidence="6 7">DSM 25964</strain>
    </source>
</reference>
<sequence length="172" mass="19478">MGYAGGTTPDPTYDDIGDHTETVQVDFDPAKISYGELLEVFWTSHNPAARPWSVQYRSAIFPADEEQRKTAERSAAKLETAIGGKVFTAIEPLARFYMAEGYHQKYYLRRDYILMREYSEMFPERDGFVNSPSAAKANGILAGLGSKEELERFLPLLGLSEEAQKRLRTRVK</sequence>
<dbReference type="PANTHER" id="PTHR43774:SF1">
    <property type="entry name" value="PEPTIDE METHIONINE SULFOXIDE REDUCTASE MSRA 2"/>
    <property type="match status" value="1"/>
</dbReference>
<evidence type="ECO:0000313" key="6">
    <source>
        <dbReference type="EMBL" id="TDY61651.1"/>
    </source>
</evidence>
<accession>A0A4V3HGK2</accession>
<name>A0A4V3HGK2_9BACT</name>
<organism evidence="6 7">
    <name type="scientific">Aminivibrio pyruvatiphilus</name>
    <dbReference type="NCBI Taxonomy" id="1005740"/>
    <lineage>
        <taxon>Bacteria</taxon>
        <taxon>Thermotogati</taxon>
        <taxon>Synergistota</taxon>
        <taxon>Synergistia</taxon>
        <taxon>Synergistales</taxon>
        <taxon>Aminobacteriaceae</taxon>
        <taxon>Aminivibrio</taxon>
    </lineage>
</organism>
<comment type="catalytic activity">
    <reaction evidence="3">
        <text>L-methionyl-[protein] + [thioredoxin]-disulfide + H2O = L-methionyl-(S)-S-oxide-[protein] + [thioredoxin]-dithiol</text>
        <dbReference type="Rhea" id="RHEA:14217"/>
        <dbReference type="Rhea" id="RHEA-COMP:10698"/>
        <dbReference type="Rhea" id="RHEA-COMP:10700"/>
        <dbReference type="Rhea" id="RHEA-COMP:12313"/>
        <dbReference type="Rhea" id="RHEA-COMP:12315"/>
        <dbReference type="ChEBI" id="CHEBI:15377"/>
        <dbReference type="ChEBI" id="CHEBI:16044"/>
        <dbReference type="ChEBI" id="CHEBI:29950"/>
        <dbReference type="ChEBI" id="CHEBI:44120"/>
        <dbReference type="ChEBI" id="CHEBI:50058"/>
        <dbReference type="EC" id="1.8.4.11"/>
    </reaction>
</comment>
<comment type="caution">
    <text evidence="6">The sequence shown here is derived from an EMBL/GenBank/DDBJ whole genome shotgun (WGS) entry which is preliminary data.</text>
</comment>